<dbReference type="FunFam" id="1.10.8.10:FF:000018">
    <property type="entry name" value="Nuclear RNA export factor 1"/>
    <property type="match status" value="1"/>
</dbReference>
<dbReference type="InterPro" id="IPR041650">
    <property type="entry name" value="HEPN_Swt1"/>
</dbReference>
<sequence length="323" mass="37495">MKASSSSSSSSESEETLDQQKIHDLLGRCLKLFNRVYEPFLKQALIEQYGQEGWQLAVQQSSNKLDIDFPSSSKPFSLSRTSHDATQNWDTQNIISIILRHWNDLFAQNQRNLTNAEKSFLFEVRTCRNKWAHQNFFTLRDTYHYVDAIQRLIEIFPEKTKEIEEIDKMRNYTLLYLANEVKRAQKKKEKEKEKLKREKTSPPIETTSSLPNINISTQNTSQLISQEPVYSNFHASSLNHLLHPQAPAVQTKHYSPEQQHLVLQLSQYTGLTHQYALMCLEEAQWVPQTALELFTKAKEQGLLPSEAFIAHSHPMANHNNMTY</sequence>
<dbReference type="AlphaFoldDB" id="A0A6A5BYA2"/>
<accession>A0A6A5BYA2</accession>
<evidence type="ECO:0000256" key="8">
    <source>
        <dbReference type="SAM" id="MobiDB-lite"/>
    </source>
</evidence>
<keyword evidence="6" id="KW-0509">mRNA transport</keyword>
<dbReference type="EMBL" id="VFQX01000030">
    <property type="protein sequence ID" value="KAF0978345.1"/>
    <property type="molecule type" value="Genomic_DNA"/>
</dbReference>
<dbReference type="Pfam" id="PF18731">
    <property type="entry name" value="HEPN_Swt1"/>
    <property type="match status" value="1"/>
</dbReference>
<reference evidence="10 11" key="1">
    <citation type="journal article" date="2019" name="Sci. Rep.">
        <title>Nanopore sequencing improves the draft genome of the human pathogenic amoeba Naegleria fowleri.</title>
        <authorList>
            <person name="Liechti N."/>
            <person name="Schurch N."/>
            <person name="Bruggmann R."/>
            <person name="Wittwer M."/>
        </authorList>
    </citation>
    <scope>NUCLEOTIDE SEQUENCE [LARGE SCALE GENOMIC DNA]</scope>
    <source>
        <strain evidence="10 11">ATCC 30894</strain>
    </source>
</reference>
<evidence type="ECO:0000256" key="6">
    <source>
        <dbReference type="ARBA" id="ARBA00022816"/>
    </source>
</evidence>
<name>A0A6A5BYA2_NAEFO</name>
<protein>
    <recommendedName>
        <fullName evidence="9">TAP-C domain-containing protein</fullName>
    </recommendedName>
</protein>
<dbReference type="VEuPathDB" id="AmoebaDB:NfTy_056040"/>
<feature type="region of interest" description="Disordered" evidence="8">
    <location>
        <begin position="186"/>
        <end position="213"/>
    </location>
</feature>
<feature type="domain" description="TAP-C" evidence="9">
    <location>
        <begin position="256"/>
        <end position="311"/>
    </location>
</feature>
<dbReference type="Proteomes" id="UP000444721">
    <property type="component" value="Unassembled WGS sequence"/>
</dbReference>
<evidence type="ECO:0000256" key="1">
    <source>
        <dbReference type="ARBA" id="ARBA00004123"/>
    </source>
</evidence>
<comment type="caution">
    <text evidence="10">The sequence shown here is derived from an EMBL/GenBank/DDBJ whole genome shotgun (WGS) entry which is preliminary data.</text>
</comment>
<dbReference type="Pfam" id="PF03943">
    <property type="entry name" value="TAP_C"/>
    <property type="match status" value="1"/>
</dbReference>
<dbReference type="SUPFAM" id="SSF46934">
    <property type="entry name" value="UBA-like"/>
    <property type="match status" value="1"/>
</dbReference>
<keyword evidence="4" id="KW-0433">Leucine-rich repeat</keyword>
<gene>
    <name evidence="10" type="ORF">FDP41_002860</name>
</gene>
<dbReference type="GeneID" id="68110078"/>
<dbReference type="GO" id="GO:0005634">
    <property type="term" value="C:nucleus"/>
    <property type="evidence" value="ECO:0007669"/>
    <property type="project" value="UniProtKB-SubCell"/>
</dbReference>
<dbReference type="CDD" id="cd14342">
    <property type="entry name" value="UBA_TAP-C"/>
    <property type="match status" value="1"/>
</dbReference>
<keyword evidence="3" id="KW-0813">Transport</keyword>
<evidence type="ECO:0000256" key="5">
    <source>
        <dbReference type="ARBA" id="ARBA00022737"/>
    </source>
</evidence>
<comment type="subcellular location">
    <subcellularLocation>
        <location evidence="1">Nucleus</location>
    </subcellularLocation>
</comment>
<dbReference type="VEuPathDB" id="AmoebaDB:NF0113370"/>
<keyword evidence="5" id="KW-0677">Repeat</keyword>
<keyword evidence="7" id="KW-0539">Nucleus</keyword>
<feature type="compositionally biased region" description="Polar residues" evidence="8">
    <location>
        <begin position="203"/>
        <end position="213"/>
    </location>
</feature>
<evidence type="ECO:0000256" key="3">
    <source>
        <dbReference type="ARBA" id="ARBA00022448"/>
    </source>
</evidence>
<dbReference type="Gene3D" id="1.10.8.10">
    <property type="entry name" value="DNA helicase RuvA subunit, C-terminal domain"/>
    <property type="match status" value="1"/>
</dbReference>
<evidence type="ECO:0000256" key="7">
    <source>
        <dbReference type="ARBA" id="ARBA00023242"/>
    </source>
</evidence>
<dbReference type="GO" id="GO:0051028">
    <property type="term" value="P:mRNA transport"/>
    <property type="evidence" value="ECO:0007669"/>
    <property type="project" value="UniProtKB-KW"/>
</dbReference>
<dbReference type="OrthoDB" id="25872at2759"/>
<evidence type="ECO:0000259" key="9">
    <source>
        <dbReference type="PROSITE" id="PS51281"/>
    </source>
</evidence>
<dbReference type="InterPro" id="IPR005637">
    <property type="entry name" value="TAP_C_dom"/>
</dbReference>
<evidence type="ECO:0000313" key="11">
    <source>
        <dbReference type="Proteomes" id="UP000444721"/>
    </source>
</evidence>
<dbReference type="RefSeq" id="XP_044563058.1">
    <property type="nucleotide sequence ID" value="XM_044706101.1"/>
</dbReference>
<evidence type="ECO:0000256" key="4">
    <source>
        <dbReference type="ARBA" id="ARBA00022614"/>
    </source>
</evidence>
<organism evidence="10 11">
    <name type="scientific">Naegleria fowleri</name>
    <name type="common">Brain eating amoeba</name>
    <dbReference type="NCBI Taxonomy" id="5763"/>
    <lineage>
        <taxon>Eukaryota</taxon>
        <taxon>Discoba</taxon>
        <taxon>Heterolobosea</taxon>
        <taxon>Tetramitia</taxon>
        <taxon>Eutetramitia</taxon>
        <taxon>Vahlkampfiidae</taxon>
        <taxon>Naegleria</taxon>
    </lineage>
</organism>
<dbReference type="VEuPathDB" id="AmoebaDB:FDP41_002860"/>
<evidence type="ECO:0000256" key="2">
    <source>
        <dbReference type="ARBA" id="ARBA00009285"/>
    </source>
</evidence>
<keyword evidence="11" id="KW-1185">Reference proteome</keyword>
<comment type="similarity">
    <text evidence="2">Belongs to the NXF family.</text>
</comment>
<evidence type="ECO:0000313" key="10">
    <source>
        <dbReference type="EMBL" id="KAF0978345.1"/>
    </source>
</evidence>
<proteinExistence type="inferred from homology"/>
<dbReference type="PROSITE" id="PS51281">
    <property type="entry name" value="TAP_C"/>
    <property type="match status" value="1"/>
</dbReference>
<dbReference type="SMART" id="SM00804">
    <property type="entry name" value="TAP_C"/>
    <property type="match status" value="1"/>
</dbReference>
<feature type="compositionally biased region" description="Basic and acidic residues" evidence="8">
    <location>
        <begin position="186"/>
        <end position="200"/>
    </location>
</feature>
<dbReference type="InterPro" id="IPR009060">
    <property type="entry name" value="UBA-like_sf"/>
</dbReference>